<feature type="transmembrane region" description="Helical" evidence="1">
    <location>
        <begin position="299"/>
        <end position="318"/>
    </location>
</feature>
<feature type="transmembrane region" description="Helical" evidence="1">
    <location>
        <begin position="83"/>
        <end position="101"/>
    </location>
</feature>
<dbReference type="InterPro" id="IPR002656">
    <property type="entry name" value="Acyl_transf_3_dom"/>
</dbReference>
<feature type="transmembrane region" description="Helical" evidence="1">
    <location>
        <begin position="47"/>
        <end position="63"/>
    </location>
</feature>
<evidence type="ECO:0000256" key="1">
    <source>
        <dbReference type="SAM" id="Phobius"/>
    </source>
</evidence>
<dbReference type="KEGG" id="gce:KYE46_17365"/>
<dbReference type="EMBL" id="CP079194">
    <property type="protein sequence ID" value="QXT39663.1"/>
    <property type="molecule type" value="Genomic_DNA"/>
</dbReference>
<evidence type="ECO:0000259" key="2">
    <source>
        <dbReference type="Pfam" id="PF01757"/>
    </source>
</evidence>
<dbReference type="GO" id="GO:0016747">
    <property type="term" value="F:acyltransferase activity, transferring groups other than amino-acyl groups"/>
    <property type="evidence" value="ECO:0007669"/>
    <property type="project" value="InterPro"/>
</dbReference>
<feature type="transmembrane region" description="Helical" evidence="1">
    <location>
        <begin position="330"/>
        <end position="347"/>
    </location>
</feature>
<keyword evidence="1" id="KW-0812">Transmembrane</keyword>
<dbReference type="RefSeq" id="WP_219002467.1">
    <property type="nucleotide sequence ID" value="NZ_CP079194.1"/>
</dbReference>
<feature type="domain" description="Acyltransferase 3" evidence="2">
    <location>
        <begin position="7"/>
        <end position="342"/>
    </location>
</feature>
<reference evidence="3 4" key="1">
    <citation type="submission" date="2021-07" db="EMBL/GenBank/DDBJ databases">
        <title>A novel Jannaschia species isolated from marine dinoflagellate Ceratoperidinium margalefii.</title>
        <authorList>
            <person name="Jiang Y."/>
            <person name="Li Z."/>
        </authorList>
    </citation>
    <scope>NUCLEOTIDE SEQUENCE [LARGE SCALE GENOMIC DNA]</scope>
    <source>
        <strain evidence="3 4">J12C1-MA-4</strain>
    </source>
</reference>
<sequence>MTRGLSIWLDALRVAATLIVVLSHLAYPRFTGTQYAYLRDWNVGSDAVIVFFVVSGLVIAFAADRDRTLGRFTFNRLTRLWTVLLPALLLTLAFDAIGLRLDPAAYPYPFYQPQEWGTILMRGVSFSNEWTGIGRLRLGTNGPLWSLSYEAAYYLMFAVAMFTTGARRALLLLVSIMLVGLNVLLLAPAWLCGVWLWRRIASDELTALRGTTRWCLALLGPVAYLACQATGVPEILSTATAQALGVPDARIVLGFSDEVIWNTLIALFTTVHLVGVVAITRRAQAADSGAGTTGDAIRWLAGASFSVYVTHYPALHLLDAALPVMVGRDAALLLGALAVGLAFAQVFERPIVPFRNALRAMAESLPRGVTGAVSRPIADRAQ</sequence>
<name>A0A8F6TXC6_9RHOB</name>
<feature type="transmembrane region" description="Helical" evidence="1">
    <location>
        <begin position="259"/>
        <end position="279"/>
    </location>
</feature>
<evidence type="ECO:0000313" key="4">
    <source>
        <dbReference type="Proteomes" id="UP000825009"/>
    </source>
</evidence>
<feature type="transmembrane region" description="Helical" evidence="1">
    <location>
        <begin position="144"/>
        <end position="163"/>
    </location>
</feature>
<feature type="transmembrane region" description="Helical" evidence="1">
    <location>
        <begin position="7"/>
        <end position="27"/>
    </location>
</feature>
<dbReference type="InterPro" id="IPR050879">
    <property type="entry name" value="Acyltransferase_3"/>
</dbReference>
<dbReference type="Pfam" id="PF01757">
    <property type="entry name" value="Acyl_transf_3"/>
    <property type="match status" value="1"/>
</dbReference>
<keyword evidence="3" id="KW-0012">Acyltransferase</keyword>
<feature type="transmembrane region" description="Helical" evidence="1">
    <location>
        <begin position="170"/>
        <end position="197"/>
    </location>
</feature>
<accession>A0A8F6TXC6</accession>
<dbReference type="PANTHER" id="PTHR23028">
    <property type="entry name" value="ACETYLTRANSFERASE"/>
    <property type="match status" value="1"/>
</dbReference>
<proteinExistence type="predicted"/>
<keyword evidence="1" id="KW-0472">Membrane</keyword>
<evidence type="ECO:0000313" key="3">
    <source>
        <dbReference type="EMBL" id="QXT39663.1"/>
    </source>
</evidence>
<dbReference type="Proteomes" id="UP000825009">
    <property type="component" value="Chromosome"/>
</dbReference>
<dbReference type="AlphaFoldDB" id="A0A8F6TXC6"/>
<keyword evidence="4" id="KW-1185">Reference proteome</keyword>
<gene>
    <name evidence="3" type="ORF">KYE46_17365</name>
</gene>
<keyword evidence="1" id="KW-1133">Transmembrane helix</keyword>
<keyword evidence="3" id="KW-0808">Transferase</keyword>
<organism evidence="3 4">
    <name type="scientific">Gymnodinialimonas ceratoperidinii</name>
    <dbReference type="NCBI Taxonomy" id="2856823"/>
    <lineage>
        <taxon>Bacteria</taxon>
        <taxon>Pseudomonadati</taxon>
        <taxon>Pseudomonadota</taxon>
        <taxon>Alphaproteobacteria</taxon>
        <taxon>Rhodobacterales</taxon>
        <taxon>Paracoccaceae</taxon>
        <taxon>Gymnodinialimonas</taxon>
    </lineage>
</organism>
<protein>
    <submittedName>
        <fullName evidence="3">Acyltransferase family protein</fullName>
    </submittedName>
</protein>